<organism evidence="1 2">
    <name type="scientific">Anopheles arabiensis</name>
    <name type="common">Mosquito</name>
    <dbReference type="NCBI Taxonomy" id="7173"/>
    <lineage>
        <taxon>Eukaryota</taxon>
        <taxon>Metazoa</taxon>
        <taxon>Ecdysozoa</taxon>
        <taxon>Arthropoda</taxon>
        <taxon>Hexapoda</taxon>
        <taxon>Insecta</taxon>
        <taxon>Pterygota</taxon>
        <taxon>Neoptera</taxon>
        <taxon>Endopterygota</taxon>
        <taxon>Diptera</taxon>
        <taxon>Nematocera</taxon>
        <taxon>Culicoidea</taxon>
        <taxon>Culicidae</taxon>
        <taxon>Anophelinae</taxon>
        <taxon>Anopheles</taxon>
    </lineage>
</organism>
<sequence length="50" mass="5353">MANFSFFLLLLIAIFLICSECMQTVHGSDTSDTLTNGLVDRAAEAVTGKS</sequence>
<evidence type="ECO:0000313" key="1">
    <source>
        <dbReference type="EnsemblMetazoa" id="AARA015678-PA"/>
    </source>
</evidence>
<dbReference type="AlphaFoldDB" id="A0A182II92"/>
<dbReference type="Proteomes" id="UP000075840">
    <property type="component" value="Unassembled WGS sequence"/>
</dbReference>
<keyword evidence="2" id="KW-1185">Reference proteome</keyword>
<dbReference type="EMBL" id="APCN01004115">
    <property type="status" value="NOT_ANNOTATED_CDS"/>
    <property type="molecule type" value="Genomic_DNA"/>
</dbReference>
<name>A0A182II92_ANOAR</name>
<dbReference type="EnsemblMetazoa" id="AARA015678-RA">
    <property type="protein sequence ID" value="AARA015678-PA"/>
    <property type="gene ID" value="AARA015678"/>
</dbReference>
<accession>A0A182II92</accession>
<proteinExistence type="predicted"/>
<evidence type="ECO:0000313" key="2">
    <source>
        <dbReference type="Proteomes" id="UP000075840"/>
    </source>
</evidence>
<protein>
    <submittedName>
        <fullName evidence="1">Uncharacterized protein</fullName>
    </submittedName>
</protein>
<dbReference type="VEuPathDB" id="VectorBase:AARA015678"/>
<reference evidence="1" key="1">
    <citation type="submission" date="2022-08" db="UniProtKB">
        <authorList>
            <consortium name="EnsemblMetazoa"/>
        </authorList>
    </citation>
    <scope>IDENTIFICATION</scope>
    <source>
        <strain evidence="1">Dongola</strain>
    </source>
</reference>